<keyword evidence="1" id="KW-0304">Gas vesicle</keyword>
<comment type="caution">
    <text evidence="5">The sequence shown here is derived from an EMBL/GenBank/DDBJ whole genome shotgun (WGS) entry which is preliminary data.</text>
</comment>
<dbReference type="PANTHER" id="PTHR36852:SF1">
    <property type="entry name" value="PROTEIN GVPL 2"/>
    <property type="match status" value="1"/>
</dbReference>
<organism evidence="5 6">
    <name type="scientific">Streptomyces meridianus</name>
    <dbReference type="NCBI Taxonomy" id="2938945"/>
    <lineage>
        <taxon>Bacteria</taxon>
        <taxon>Bacillati</taxon>
        <taxon>Actinomycetota</taxon>
        <taxon>Actinomycetes</taxon>
        <taxon>Kitasatosporales</taxon>
        <taxon>Streptomycetaceae</taxon>
        <taxon>Streptomyces</taxon>
    </lineage>
</organism>
<dbReference type="PANTHER" id="PTHR36852">
    <property type="entry name" value="PROTEIN GVPL 2"/>
    <property type="match status" value="1"/>
</dbReference>
<evidence type="ECO:0000256" key="1">
    <source>
        <dbReference type="ARBA" id="ARBA00022987"/>
    </source>
</evidence>
<evidence type="ECO:0000313" key="5">
    <source>
        <dbReference type="EMBL" id="MCM2580108.1"/>
    </source>
</evidence>
<dbReference type="RefSeq" id="WP_251418632.1">
    <property type="nucleotide sequence ID" value="NZ_JAMQGM010000051.1"/>
</dbReference>
<sequence>MDPLPYSGDGTLSYVYAVGRPGAALDSAVADLTGLYGDPVRTVVSGGLAAVVSAVPAQDFGEAGLKAQLEDLARLEVVARGHHAVVDALATRTTVLPLRLATVHLDDASTGRVLDASRTGFTELLDRLDGHVEWGVKVYADPEDAVSADPGPAVMPSGGSESPGRAYLQRRRAQRNTRQNAHRAAQEVSARVAEAAASVAADQVAHRPQQGELAAGPGENIANGAYLVHRSRTEGFRTAVEEAARGASGVRVEVTGPWAPYSFASVTGTSVEH</sequence>
<evidence type="ECO:0000313" key="6">
    <source>
        <dbReference type="Proteomes" id="UP001167160"/>
    </source>
</evidence>
<dbReference type="InterPro" id="IPR009430">
    <property type="entry name" value="GvpL/GvpF"/>
</dbReference>
<evidence type="ECO:0000256" key="4">
    <source>
        <dbReference type="SAM" id="MobiDB-lite"/>
    </source>
</evidence>
<feature type="region of interest" description="Disordered" evidence="4">
    <location>
        <begin position="143"/>
        <end position="164"/>
    </location>
</feature>
<comment type="similarity">
    <text evidence="3">Belongs to the gas vesicle GvpF/GvpL family.</text>
</comment>
<gene>
    <name evidence="5" type="ORF">M1E25_22625</name>
</gene>
<dbReference type="Proteomes" id="UP001167160">
    <property type="component" value="Unassembled WGS sequence"/>
</dbReference>
<accession>A0ABT0XC58</accession>
<dbReference type="Pfam" id="PF06386">
    <property type="entry name" value="GvpL_GvpF"/>
    <property type="match status" value="1"/>
</dbReference>
<evidence type="ECO:0000256" key="3">
    <source>
        <dbReference type="ARBA" id="ARBA00035643"/>
    </source>
</evidence>
<protein>
    <submittedName>
        <fullName evidence="5">GvpL/GvpF family gas vesicle protein</fullName>
    </submittedName>
</protein>
<name>A0ABT0XC58_9ACTN</name>
<reference evidence="5" key="1">
    <citation type="journal article" date="2023" name="Int. J. Syst. Evol. Microbiol.">
        <title>Streptomyces meridianus sp. nov. isolated from brackish water of the Tagus estuary in Alcochete, Portugal.</title>
        <authorList>
            <person name="Santos J.D.N."/>
            <person name="Klimek D."/>
            <person name="Calusinska M."/>
            <person name="Lobo Da Cunha A."/>
            <person name="Catita J."/>
            <person name="Goncalves H."/>
            <person name="Gonzalez I."/>
            <person name="Reyes F."/>
            <person name="Lage O.M."/>
        </authorList>
    </citation>
    <scope>NUCLEOTIDE SEQUENCE</scope>
    <source>
        <strain evidence="5">MTZ3.1</strain>
    </source>
</reference>
<keyword evidence="6" id="KW-1185">Reference proteome</keyword>
<comment type="subcellular location">
    <subcellularLocation>
        <location evidence="2">Gas vesicle</location>
    </subcellularLocation>
</comment>
<evidence type="ECO:0000256" key="2">
    <source>
        <dbReference type="ARBA" id="ARBA00035108"/>
    </source>
</evidence>
<proteinExistence type="inferred from homology"/>
<dbReference type="EMBL" id="JAMQGM010000051">
    <property type="protein sequence ID" value="MCM2580108.1"/>
    <property type="molecule type" value="Genomic_DNA"/>
</dbReference>